<evidence type="ECO:0000313" key="7">
    <source>
        <dbReference type="Proteomes" id="UP001642540"/>
    </source>
</evidence>
<keyword evidence="4" id="KW-0187">Copper transport</keyword>
<keyword evidence="4" id="KW-0186">Copper</keyword>
<dbReference type="PANTHER" id="PTHR12483">
    <property type="entry name" value="SOLUTE CARRIER FAMILY 31 COPPER TRANSPORTERS"/>
    <property type="match status" value="1"/>
</dbReference>
<feature type="transmembrane region" description="Helical" evidence="4">
    <location>
        <begin position="126"/>
        <end position="147"/>
    </location>
</feature>
<gene>
    <name evidence="6" type="ORF">ODALV1_LOCUS29774</name>
</gene>
<protein>
    <recommendedName>
        <fullName evidence="4">Copper transport protein</fullName>
    </recommendedName>
</protein>
<dbReference type="InterPro" id="IPR007274">
    <property type="entry name" value="Cop_transporter"/>
</dbReference>
<evidence type="ECO:0000256" key="1">
    <source>
        <dbReference type="ARBA" id="ARBA00022692"/>
    </source>
</evidence>
<feature type="region of interest" description="Disordered" evidence="5">
    <location>
        <begin position="190"/>
        <end position="249"/>
    </location>
</feature>
<name>A0ABP1S4T5_9HEXA</name>
<evidence type="ECO:0000256" key="2">
    <source>
        <dbReference type="ARBA" id="ARBA00022989"/>
    </source>
</evidence>
<reference evidence="6 7" key="1">
    <citation type="submission" date="2024-08" db="EMBL/GenBank/DDBJ databases">
        <authorList>
            <person name="Cucini C."/>
            <person name="Frati F."/>
        </authorList>
    </citation>
    <scope>NUCLEOTIDE SEQUENCE [LARGE SCALE GENOMIC DNA]</scope>
</reference>
<feature type="transmembrane region" description="Helical" evidence="4">
    <location>
        <begin position="28"/>
        <end position="50"/>
    </location>
</feature>
<organism evidence="6 7">
    <name type="scientific">Orchesella dallaii</name>
    <dbReference type="NCBI Taxonomy" id="48710"/>
    <lineage>
        <taxon>Eukaryota</taxon>
        <taxon>Metazoa</taxon>
        <taxon>Ecdysozoa</taxon>
        <taxon>Arthropoda</taxon>
        <taxon>Hexapoda</taxon>
        <taxon>Collembola</taxon>
        <taxon>Entomobryomorpha</taxon>
        <taxon>Entomobryoidea</taxon>
        <taxon>Orchesellidae</taxon>
        <taxon>Orchesellinae</taxon>
        <taxon>Orchesella</taxon>
    </lineage>
</organism>
<comment type="subcellular location">
    <subcellularLocation>
        <location evidence="4">Membrane</location>
        <topology evidence="4">Multi-pass membrane protein</topology>
    </subcellularLocation>
</comment>
<dbReference type="Proteomes" id="UP001642540">
    <property type="component" value="Unassembled WGS sequence"/>
</dbReference>
<feature type="transmembrane region" description="Helical" evidence="4">
    <location>
        <begin position="153"/>
        <end position="172"/>
    </location>
</feature>
<evidence type="ECO:0000256" key="3">
    <source>
        <dbReference type="ARBA" id="ARBA00023136"/>
    </source>
</evidence>
<evidence type="ECO:0000256" key="4">
    <source>
        <dbReference type="RuleBase" id="RU367022"/>
    </source>
</evidence>
<keyword evidence="2 4" id="KW-1133">Transmembrane helix</keyword>
<keyword evidence="7" id="KW-1185">Reference proteome</keyword>
<evidence type="ECO:0000256" key="5">
    <source>
        <dbReference type="SAM" id="MobiDB-lite"/>
    </source>
</evidence>
<sequence length="271" mass="30206">MDMMMNYFWNGHVLKNFIFKNFSATSTAGFIGIIIALISIGILYEGLYFLKKDLFEKFLKFRKASQSHESDLQFDAVEPDYPLATGDANPRNSLLGGGDADSAEPLHTRRLSRRQPSPSVTKSPEIIYLFISSVLHGCYAFIGYTLMNAVMTFNTWVMVATISGMGIGYFCFRTPGDTCEDDCHSSTSPVETFCRGDSDSDKTAECISRNEGTQQELSPGRNRRLPSSNSNRTEEPQPHNTHSKLDDYNKQAKVIVVGAQVHSHQQSVESS</sequence>
<proteinExistence type="inferred from homology"/>
<keyword evidence="1 4" id="KW-0812">Transmembrane</keyword>
<keyword evidence="4" id="KW-0406">Ion transport</keyword>
<feature type="compositionally biased region" description="Basic and acidic residues" evidence="5">
    <location>
        <begin position="194"/>
        <end position="204"/>
    </location>
</feature>
<keyword evidence="4" id="KW-0813">Transport</keyword>
<feature type="compositionally biased region" description="Low complexity" evidence="5">
    <location>
        <begin position="217"/>
        <end position="231"/>
    </location>
</feature>
<comment type="caution">
    <text evidence="6">The sequence shown here is derived from an EMBL/GenBank/DDBJ whole genome shotgun (WGS) entry which is preliminary data.</text>
</comment>
<accession>A0ABP1S4T5</accession>
<comment type="similarity">
    <text evidence="4">Belongs to the copper transporter (Ctr) (TC 1.A.56) family. SLC31A subfamily.</text>
</comment>
<evidence type="ECO:0000313" key="6">
    <source>
        <dbReference type="EMBL" id="CAL8143645.1"/>
    </source>
</evidence>
<dbReference type="Pfam" id="PF04145">
    <property type="entry name" value="Ctr"/>
    <property type="match status" value="1"/>
</dbReference>
<dbReference type="EMBL" id="CAXLJM020000160">
    <property type="protein sequence ID" value="CAL8143645.1"/>
    <property type="molecule type" value="Genomic_DNA"/>
</dbReference>
<keyword evidence="3 4" id="KW-0472">Membrane</keyword>
<feature type="compositionally biased region" description="Basic and acidic residues" evidence="5">
    <location>
        <begin position="232"/>
        <end position="249"/>
    </location>
</feature>